<dbReference type="Proteomes" id="UP001501734">
    <property type="component" value="Unassembled WGS sequence"/>
</dbReference>
<dbReference type="InterPro" id="IPR004843">
    <property type="entry name" value="Calcineurin-like_PHP"/>
</dbReference>
<dbReference type="PANTHER" id="PTHR42850:SF4">
    <property type="entry name" value="ZINC-DEPENDENT ENDOPOLYPHOSPHATASE"/>
    <property type="match status" value="1"/>
</dbReference>
<sequence length="268" mass="31263">MSTIYGLSDIHGYYKEMLDSLSLVDLKSDQSNKLIFVGDYISRGPDSCAVLYHIKQLEQTYPGQVVVLSGNHDQMFLDWFFSDLENHWLAADIQLRTTKSFFEPSQWNIIYDKLVDLQGAPFKMSQLIKDELERKHGELIKWLLTKNKSFFYETDNQIYVHAGISEVDPELWKHATEESEFTWKYPAETGPFYKDIIAGHISSAEVAGDESYLGRVYWDQENHFFIDGDTPRSKTIPILKYETKTKTYSSFEKTVDGKWIEYRITELN</sequence>
<dbReference type="Pfam" id="PF00149">
    <property type="entry name" value="Metallophos"/>
    <property type="match status" value="1"/>
</dbReference>
<name>A0ABP7VYE9_9BACI</name>
<keyword evidence="3" id="KW-1185">Reference proteome</keyword>
<feature type="domain" description="Calcineurin-like phosphoesterase" evidence="1">
    <location>
        <begin position="3"/>
        <end position="177"/>
    </location>
</feature>
<evidence type="ECO:0000259" key="1">
    <source>
        <dbReference type="Pfam" id="PF00149"/>
    </source>
</evidence>
<proteinExistence type="predicted"/>
<dbReference type="InterPro" id="IPR050126">
    <property type="entry name" value="Ap4A_hydrolase"/>
</dbReference>
<dbReference type="InterPro" id="IPR029052">
    <property type="entry name" value="Metallo-depent_PP-like"/>
</dbReference>
<protein>
    <submittedName>
        <fullName evidence="2">Metallophosphoesterase</fullName>
    </submittedName>
</protein>
<accession>A0ABP7VYE9</accession>
<reference evidence="3" key="1">
    <citation type="journal article" date="2019" name="Int. J. Syst. Evol. Microbiol.">
        <title>The Global Catalogue of Microorganisms (GCM) 10K type strain sequencing project: providing services to taxonomists for standard genome sequencing and annotation.</title>
        <authorList>
            <consortium name="The Broad Institute Genomics Platform"/>
            <consortium name="The Broad Institute Genome Sequencing Center for Infectious Disease"/>
            <person name="Wu L."/>
            <person name="Ma J."/>
        </authorList>
    </citation>
    <scope>NUCLEOTIDE SEQUENCE [LARGE SCALE GENOMIC DNA]</scope>
    <source>
        <strain evidence="3">JCM 17250</strain>
    </source>
</reference>
<organism evidence="2 3">
    <name type="scientific">Amphibacillus indicireducens</name>
    <dbReference type="NCBI Taxonomy" id="1076330"/>
    <lineage>
        <taxon>Bacteria</taxon>
        <taxon>Bacillati</taxon>
        <taxon>Bacillota</taxon>
        <taxon>Bacilli</taxon>
        <taxon>Bacillales</taxon>
        <taxon>Bacillaceae</taxon>
        <taxon>Amphibacillus</taxon>
    </lineage>
</organism>
<dbReference type="Gene3D" id="3.60.21.10">
    <property type="match status" value="1"/>
</dbReference>
<evidence type="ECO:0000313" key="3">
    <source>
        <dbReference type="Proteomes" id="UP001501734"/>
    </source>
</evidence>
<dbReference type="SUPFAM" id="SSF56300">
    <property type="entry name" value="Metallo-dependent phosphatases"/>
    <property type="match status" value="1"/>
</dbReference>
<dbReference type="RefSeq" id="WP_344913192.1">
    <property type="nucleotide sequence ID" value="NZ_BAABDL010000122.1"/>
</dbReference>
<dbReference type="EMBL" id="BAABDL010000122">
    <property type="protein sequence ID" value="GAA4077107.1"/>
    <property type="molecule type" value="Genomic_DNA"/>
</dbReference>
<gene>
    <name evidence="2" type="ORF">GCM10022410_22300</name>
</gene>
<dbReference type="PANTHER" id="PTHR42850">
    <property type="entry name" value="METALLOPHOSPHOESTERASE"/>
    <property type="match status" value="1"/>
</dbReference>
<comment type="caution">
    <text evidence="2">The sequence shown here is derived from an EMBL/GenBank/DDBJ whole genome shotgun (WGS) entry which is preliminary data.</text>
</comment>
<evidence type="ECO:0000313" key="2">
    <source>
        <dbReference type="EMBL" id="GAA4077107.1"/>
    </source>
</evidence>